<dbReference type="EMBL" id="DXFT01000184">
    <property type="protein sequence ID" value="HIX04314.1"/>
    <property type="molecule type" value="Genomic_DNA"/>
</dbReference>
<reference evidence="1" key="2">
    <citation type="submission" date="2021-04" db="EMBL/GenBank/DDBJ databases">
        <authorList>
            <person name="Gilroy R."/>
        </authorList>
    </citation>
    <scope>NUCLEOTIDE SEQUENCE</scope>
    <source>
        <strain evidence="1">23274</strain>
    </source>
</reference>
<dbReference type="AlphaFoldDB" id="A0A9D2AC64"/>
<gene>
    <name evidence="1" type="ORF">H9863_09425</name>
</gene>
<protein>
    <submittedName>
        <fullName evidence="1">DUF2764 domain-containing protein</fullName>
    </submittedName>
</protein>
<reference evidence="1" key="1">
    <citation type="journal article" date="2021" name="PeerJ">
        <title>Extensive microbial diversity within the chicken gut microbiome revealed by metagenomics and culture.</title>
        <authorList>
            <person name="Gilroy R."/>
            <person name="Ravi A."/>
            <person name="Getino M."/>
            <person name="Pursley I."/>
            <person name="Horton D.L."/>
            <person name="Alikhan N.F."/>
            <person name="Baker D."/>
            <person name="Gharbi K."/>
            <person name="Hall N."/>
            <person name="Watson M."/>
            <person name="Adriaenssens E.M."/>
            <person name="Foster-Nyarko E."/>
            <person name="Jarju S."/>
            <person name="Secka A."/>
            <person name="Antonio M."/>
            <person name="Oren A."/>
            <person name="Chaudhuri R.R."/>
            <person name="La Ragione R."/>
            <person name="Hildebrand F."/>
            <person name="Pallen M.J."/>
        </authorList>
    </citation>
    <scope>NUCLEOTIDE SEQUENCE</scope>
    <source>
        <strain evidence="1">23274</strain>
    </source>
</reference>
<name>A0A9D2AC64_9BACT</name>
<evidence type="ECO:0000313" key="2">
    <source>
        <dbReference type="Proteomes" id="UP000824202"/>
    </source>
</evidence>
<sequence length="268" mass="31987">MDYIAFIAGLPEMARGEWKPPLSVFDFREQLKDYVREKDRQLLDLFFLPRDHVQVLRLLRKEKPDVLQTVFPLQVLEEEVIAPDDRIPAYLRHFITDFKEGHLEEGLLPENVLSWRYYDYLQQSGNRLVREYAAYSLNLKNLEVALNARKHGREIAREIVGANAFADALRASGSRDFGLSADYPYVEQVIATMELEDLVERERRLDLMLWDFLEEAVKFEYFSFERVLSYMLRLMLLERWERMSPETGRRVFMELLERFRQGFQFKDV</sequence>
<dbReference type="InterPro" id="IPR024492">
    <property type="entry name" value="DUF2764"/>
</dbReference>
<dbReference type="Pfam" id="PF10962">
    <property type="entry name" value="DUF2764"/>
    <property type="match status" value="1"/>
</dbReference>
<accession>A0A9D2AC64</accession>
<proteinExistence type="predicted"/>
<organism evidence="1 2">
    <name type="scientific">Candidatus Odoribacter faecigallinarum</name>
    <dbReference type="NCBI Taxonomy" id="2838706"/>
    <lineage>
        <taxon>Bacteria</taxon>
        <taxon>Pseudomonadati</taxon>
        <taxon>Bacteroidota</taxon>
        <taxon>Bacteroidia</taxon>
        <taxon>Bacteroidales</taxon>
        <taxon>Odoribacteraceae</taxon>
        <taxon>Odoribacter</taxon>
    </lineage>
</organism>
<dbReference type="Proteomes" id="UP000824202">
    <property type="component" value="Unassembled WGS sequence"/>
</dbReference>
<evidence type="ECO:0000313" key="1">
    <source>
        <dbReference type="EMBL" id="HIX04314.1"/>
    </source>
</evidence>
<comment type="caution">
    <text evidence="1">The sequence shown here is derived from an EMBL/GenBank/DDBJ whole genome shotgun (WGS) entry which is preliminary data.</text>
</comment>